<evidence type="ECO:0000256" key="2">
    <source>
        <dbReference type="ARBA" id="ARBA00022980"/>
    </source>
</evidence>
<comment type="subunit">
    <text evidence="4">Part of the 50S ribosomal subunit. Contacts protein L20.</text>
</comment>
<protein>
    <recommendedName>
        <fullName evidence="4">Large ribosomal subunit protein bL21</fullName>
    </recommendedName>
</protein>
<comment type="similarity">
    <text evidence="1 4 5">Belongs to the bacterial ribosomal protein bL21 family.</text>
</comment>
<dbReference type="Pfam" id="PF00829">
    <property type="entry name" value="Ribosomal_L21p"/>
    <property type="match status" value="1"/>
</dbReference>
<keyword evidence="4 5" id="KW-0694">RNA-binding</keyword>
<name>A0A0G1CEH9_9BACT</name>
<dbReference type="PATRIC" id="fig|1618756.3.peg.254"/>
<keyword evidence="2 4" id="KW-0689">Ribosomal protein</keyword>
<keyword evidence="3 4" id="KW-0687">Ribonucleoprotein</keyword>
<sequence>MIFAVIQTGGKQYKVAPGETLLIEKLPGEPKVGDKIVFDQVLLVNDDVKTLVGAPTVVGASVHATLKEEGRGKKVVVIRYRNKSRYFKKNGHRQPFMKVTIDAIK</sequence>
<dbReference type="PANTHER" id="PTHR21349:SF0">
    <property type="entry name" value="LARGE RIBOSOMAL SUBUNIT PROTEIN BL21M"/>
    <property type="match status" value="1"/>
</dbReference>
<evidence type="ECO:0000256" key="5">
    <source>
        <dbReference type="RuleBase" id="RU000562"/>
    </source>
</evidence>
<dbReference type="GO" id="GO:1990904">
    <property type="term" value="C:ribonucleoprotein complex"/>
    <property type="evidence" value="ECO:0007669"/>
    <property type="project" value="UniProtKB-KW"/>
</dbReference>
<dbReference type="GO" id="GO:0005840">
    <property type="term" value="C:ribosome"/>
    <property type="evidence" value="ECO:0007669"/>
    <property type="project" value="UniProtKB-KW"/>
</dbReference>
<dbReference type="InterPro" id="IPR028909">
    <property type="entry name" value="bL21-like"/>
</dbReference>
<evidence type="ECO:0000313" key="6">
    <source>
        <dbReference type="EMBL" id="KKS48058.1"/>
    </source>
</evidence>
<dbReference type="SUPFAM" id="SSF141091">
    <property type="entry name" value="L21p-like"/>
    <property type="match status" value="1"/>
</dbReference>
<dbReference type="InterPro" id="IPR036164">
    <property type="entry name" value="bL21-like_sf"/>
</dbReference>
<comment type="function">
    <text evidence="4 5">This protein binds to 23S rRNA in the presence of protein L20.</text>
</comment>
<evidence type="ECO:0000256" key="3">
    <source>
        <dbReference type="ARBA" id="ARBA00023274"/>
    </source>
</evidence>
<gene>
    <name evidence="4" type="primary">rplU</name>
    <name evidence="6" type="ORF">UV12_C0003G0017</name>
</gene>
<dbReference type="InterPro" id="IPR001787">
    <property type="entry name" value="Ribosomal_bL21"/>
</dbReference>
<reference evidence="6 7" key="1">
    <citation type="journal article" date="2015" name="Nature">
        <title>rRNA introns, odd ribosomes, and small enigmatic genomes across a large radiation of phyla.</title>
        <authorList>
            <person name="Brown C.T."/>
            <person name="Hug L.A."/>
            <person name="Thomas B.C."/>
            <person name="Sharon I."/>
            <person name="Castelle C.J."/>
            <person name="Singh A."/>
            <person name="Wilkins M.J."/>
            <person name="Williams K.H."/>
            <person name="Banfield J.F."/>
        </authorList>
    </citation>
    <scope>NUCLEOTIDE SEQUENCE [LARGE SCALE GENOMIC DNA]</scope>
</reference>
<dbReference type="HAMAP" id="MF_01363">
    <property type="entry name" value="Ribosomal_bL21"/>
    <property type="match status" value="1"/>
</dbReference>
<dbReference type="NCBIfam" id="TIGR00061">
    <property type="entry name" value="L21"/>
    <property type="match status" value="1"/>
</dbReference>
<evidence type="ECO:0000256" key="4">
    <source>
        <dbReference type="HAMAP-Rule" id="MF_01363"/>
    </source>
</evidence>
<proteinExistence type="inferred from homology"/>
<organism evidence="6 7">
    <name type="scientific">Candidatus Nomurabacteria bacterium GW2011_GWC2_42_20</name>
    <dbReference type="NCBI Taxonomy" id="1618756"/>
    <lineage>
        <taxon>Bacteria</taxon>
        <taxon>Candidatus Nomuraibacteriota</taxon>
    </lineage>
</organism>
<dbReference type="GO" id="GO:0003735">
    <property type="term" value="F:structural constituent of ribosome"/>
    <property type="evidence" value="ECO:0007669"/>
    <property type="project" value="InterPro"/>
</dbReference>
<comment type="caution">
    <text evidence="6">The sequence shown here is derived from an EMBL/GenBank/DDBJ whole genome shotgun (WGS) entry which is preliminary data.</text>
</comment>
<dbReference type="PANTHER" id="PTHR21349">
    <property type="entry name" value="50S RIBOSOMAL PROTEIN L21"/>
    <property type="match status" value="1"/>
</dbReference>
<dbReference type="GO" id="GO:0006412">
    <property type="term" value="P:translation"/>
    <property type="evidence" value="ECO:0007669"/>
    <property type="project" value="UniProtKB-UniRule"/>
</dbReference>
<evidence type="ECO:0000256" key="1">
    <source>
        <dbReference type="ARBA" id="ARBA00008563"/>
    </source>
</evidence>
<dbReference type="AlphaFoldDB" id="A0A0G1CEH9"/>
<evidence type="ECO:0000313" key="7">
    <source>
        <dbReference type="Proteomes" id="UP000034704"/>
    </source>
</evidence>
<dbReference type="Proteomes" id="UP000034704">
    <property type="component" value="Unassembled WGS sequence"/>
</dbReference>
<dbReference type="EMBL" id="LCDG01000003">
    <property type="protein sequence ID" value="KKS48058.1"/>
    <property type="molecule type" value="Genomic_DNA"/>
</dbReference>
<dbReference type="GO" id="GO:0005737">
    <property type="term" value="C:cytoplasm"/>
    <property type="evidence" value="ECO:0007669"/>
    <property type="project" value="UniProtKB-ARBA"/>
</dbReference>
<dbReference type="STRING" id="1618756.UV12_C0003G0017"/>
<dbReference type="GO" id="GO:0019843">
    <property type="term" value="F:rRNA binding"/>
    <property type="evidence" value="ECO:0007669"/>
    <property type="project" value="UniProtKB-UniRule"/>
</dbReference>
<keyword evidence="4 5" id="KW-0699">rRNA-binding</keyword>
<accession>A0A0G1CEH9</accession>